<feature type="non-terminal residue" evidence="1">
    <location>
        <position position="1"/>
    </location>
</feature>
<dbReference type="InParanoid" id="A0A165EWD3"/>
<dbReference type="AlphaFoldDB" id="A0A165EWD3"/>
<sequence length="86" mass="9552">ISIQSSYRTWSFFSASILMFLSSQPPHPSDSISPLQPVIGPRHVHVVTLTLPPGHSIWHCAETDARTETRTTRTGATEKRIGLIWG</sequence>
<evidence type="ECO:0000313" key="2">
    <source>
        <dbReference type="Proteomes" id="UP000077266"/>
    </source>
</evidence>
<reference evidence="1 2" key="1">
    <citation type="journal article" date="2016" name="Mol. Biol. Evol.">
        <title>Comparative Genomics of Early-Diverging Mushroom-Forming Fungi Provides Insights into the Origins of Lignocellulose Decay Capabilities.</title>
        <authorList>
            <person name="Nagy L.G."/>
            <person name="Riley R."/>
            <person name="Tritt A."/>
            <person name="Adam C."/>
            <person name="Daum C."/>
            <person name="Floudas D."/>
            <person name="Sun H."/>
            <person name="Yadav J.S."/>
            <person name="Pangilinan J."/>
            <person name="Larsson K.H."/>
            <person name="Matsuura K."/>
            <person name="Barry K."/>
            <person name="Labutti K."/>
            <person name="Kuo R."/>
            <person name="Ohm R.A."/>
            <person name="Bhattacharya S.S."/>
            <person name="Shirouzu T."/>
            <person name="Yoshinaga Y."/>
            <person name="Martin F.M."/>
            <person name="Grigoriev I.V."/>
            <person name="Hibbett D.S."/>
        </authorList>
    </citation>
    <scope>NUCLEOTIDE SEQUENCE [LARGE SCALE GENOMIC DNA]</scope>
    <source>
        <strain evidence="1 2">HHB12029</strain>
    </source>
</reference>
<organism evidence="1 2">
    <name type="scientific">Exidia glandulosa HHB12029</name>
    <dbReference type="NCBI Taxonomy" id="1314781"/>
    <lineage>
        <taxon>Eukaryota</taxon>
        <taxon>Fungi</taxon>
        <taxon>Dikarya</taxon>
        <taxon>Basidiomycota</taxon>
        <taxon>Agaricomycotina</taxon>
        <taxon>Agaricomycetes</taxon>
        <taxon>Auriculariales</taxon>
        <taxon>Exidiaceae</taxon>
        <taxon>Exidia</taxon>
    </lineage>
</organism>
<name>A0A165EWD3_EXIGL</name>
<keyword evidence="2" id="KW-1185">Reference proteome</keyword>
<dbReference type="Proteomes" id="UP000077266">
    <property type="component" value="Unassembled WGS sequence"/>
</dbReference>
<dbReference type="EMBL" id="KV426113">
    <property type="protein sequence ID" value="KZV87843.1"/>
    <property type="molecule type" value="Genomic_DNA"/>
</dbReference>
<accession>A0A165EWD3</accession>
<gene>
    <name evidence="1" type="ORF">EXIGLDRAFT_723259</name>
</gene>
<protein>
    <submittedName>
        <fullName evidence="1">Uncharacterized protein</fullName>
    </submittedName>
</protein>
<evidence type="ECO:0000313" key="1">
    <source>
        <dbReference type="EMBL" id="KZV87843.1"/>
    </source>
</evidence>
<proteinExistence type="predicted"/>